<gene>
    <name evidence="1" type="ORF">CFX0092_B0115</name>
</gene>
<reference evidence="1" key="1">
    <citation type="submission" date="2016-01" db="EMBL/GenBank/DDBJ databases">
        <authorList>
            <person name="Mcilroy J.S."/>
            <person name="Karst M S."/>
            <person name="Albertsen M."/>
        </authorList>
    </citation>
    <scope>NUCLEOTIDE SEQUENCE</scope>
    <source>
        <strain evidence="1">Cfx-K</strain>
    </source>
</reference>
<evidence type="ECO:0000313" key="1">
    <source>
        <dbReference type="EMBL" id="CUS05649.1"/>
    </source>
</evidence>
<dbReference type="AlphaFoldDB" id="A0A160T7L9"/>
<proteinExistence type="predicted"/>
<accession>A0A160T7L9</accession>
<organism evidence="1 2">
    <name type="scientific">Candidatus Promineifilum breve</name>
    <dbReference type="NCBI Taxonomy" id="1806508"/>
    <lineage>
        <taxon>Bacteria</taxon>
        <taxon>Bacillati</taxon>
        <taxon>Chloroflexota</taxon>
        <taxon>Ardenticatenia</taxon>
        <taxon>Candidatus Promineifilales</taxon>
        <taxon>Candidatus Promineifilaceae</taxon>
        <taxon>Candidatus Promineifilum</taxon>
    </lineage>
</organism>
<dbReference type="Proteomes" id="UP000215027">
    <property type="component" value="Chromosome II"/>
</dbReference>
<protein>
    <submittedName>
        <fullName evidence="1">Uncharacterized protein</fullName>
    </submittedName>
</protein>
<sequence>MQDGSEIWAIHWTYDIHILKS</sequence>
<dbReference type="KEGG" id="pbf:CFX0092_B0115"/>
<keyword evidence="2" id="KW-1185">Reference proteome</keyword>
<evidence type="ECO:0000313" key="2">
    <source>
        <dbReference type="Proteomes" id="UP000215027"/>
    </source>
</evidence>
<dbReference type="EMBL" id="LN890656">
    <property type="protein sequence ID" value="CUS05649.1"/>
    <property type="molecule type" value="Genomic_DNA"/>
</dbReference>
<name>A0A160T7L9_9CHLR</name>